<feature type="domain" description="Abortive phage infection protein C-terminal" evidence="1">
    <location>
        <begin position="260"/>
        <end position="446"/>
    </location>
</feature>
<evidence type="ECO:0000313" key="2">
    <source>
        <dbReference type="EMBL" id="EGQ80701.1"/>
    </source>
</evidence>
<dbReference type="AlphaFoldDB" id="F9EK13"/>
<protein>
    <recommendedName>
        <fullName evidence="1">Abortive phage infection protein C-terminal domain-containing protein</fullName>
    </recommendedName>
</protein>
<dbReference type="PATRIC" id="fig|997347.4.peg.247"/>
<dbReference type="HOGENOM" id="CLU_026290_2_0_0"/>
<dbReference type="InterPro" id="IPR018891">
    <property type="entry name" value="AIPR_C"/>
</dbReference>
<dbReference type="Proteomes" id="UP000005392">
    <property type="component" value="Unassembled WGS sequence"/>
</dbReference>
<reference evidence="2 3" key="1">
    <citation type="submission" date="2011-05" db="EMBL/GenBank/DDBJ databases">
        <authorList>
            <person name="Muzny D."/>
            <person name="Qin X."/>
            <person name="Deng J."/>
            <person name="Jiang H."/>
            <person name="Liu Y."/>
            <person name="Qu J."/>
            <person name="Song X.-Z."/>
            <person name="Zhang L."/>
            <person name="Thornton R."/>
            <person name="Coyle M."/>
            <person name="Francisco L."/>
            <person name="Jackson L."/>
            <person name="Javaid M."/>
            <person name="Korchina V."/>
            <person name="Kovar C."/>
            <person name="Mata R."/>
            <person name="Mathew T."/>
            <person name="Ngo R."/>
            <person name="Nguyen L."/>
            <person name="Nguyen N."/>
            <person name="Okwuonu G."/>
            <person name="Ongeri F."/>
            <person name="Pham C."/>
            <person name="Simmons D."/>
            <person name="Wilczek-Boney K."/>
            <person name="Hale W."/>
            <person name="Jakkamsetti A."/>
            <person name="Pham P."/>
            <person name="Ruth R."/>
            <person name="San Lucas F."/>
            <person name="Warren J."/>
            <person name="Zhang J."/>
            <person name="Zhao Z."/>
            <person name="Zhou C."/>
            <person name="Zhu D."/>
            <person name="Lee S."/>
            <person name="Bess C."/>
            <person name="Blankenburg K."/>
            <person name="Forbes L."/>
            <person name="Fu Q."/>
            <person name="Gubbala S."/>
            <person name="Hirani K."/>
            <person name="Jayaseelan J.C."/>
            <person name="Lara F."/>
            <person name="Munidasa M."/>
            <person name="Palculict T."/>
            <person name="Patil S."/>
            <person name="Pu L.-L."/>
            <person name="Saada N."/>
            <person name="Tang L."/>
            <person name="Weissenberger G."/>
            <person name="Zhu Y."/>
            <person name="Hemphill L."/>
            <person name="Shang Y."/>
            <person name="Youmans B."/>
            <person name="Ayvaz T."/>
            <person name="Ross M."/>
            <person name="Santibanez J."/>
            <person name="Aqrawi P."/>
            <person name="Gross S."/>
            <person name="Joshi V."/>
            <person name="Fowler G."/>
            <person name="Nazareth L."/>
            <person name="Reid J."/>
            <person name="Worley K."/>
            <person name="Petrosino J."/>
            <person name="Highlander S."/>
            <person name="Gibbs R."/>
        </authorList>
    </citation>
    <scope>NUCLEOTIDE SEQUENCE [LARGE SCALE GENOMIC DNA]</scope>
    <source>
        <strain evidence="2 3">ATCC 51191</strain>
    </source>
</reference>
<proteinExistence type="predicted"/>
<accession>F9EK13</accession>
<dbReference type="Pfam" id="PF10592">
    <property type="entry name" value="AIPR"/>
    <property type="match status" value="1"/>
</dbReference>
<gene>
    <name evidence="2" type="ORF">HMPREF9094_0267</name>
</gene>
<evidence type="ECO:0000313" key="3">
    <source>
        <dbReference type="Proteomes" id="UP000005392"/>
    </source>
</evidence>
<evidence type="ECO:0000259" key="1">
    <source>
        <dbReference type="Pfam" id="PF10592"/>
    </source>
</evidence>
<organism evidence="2 3">
    <name type="scientific">Fusobacterium animalis ATCC 51191</name>
    <dbReference type="NCBI Taxonomy" id="997347"/>
    <lineage>
        <taxon>Bacteria</taxon>
        <taxon>Fusobacteriati</taxon>
        <taxon>Fusobacteriota</taxon>
        <taxon>Fusobacteriia</taxon>
        <taxon>Fusobacteriales</taxon>
        <taxon>Fusobacteriaceae</taxon>
        <taxon>Fusobacterium</taxon>
    </lineage>
</organism>
<sequence length="457" mass="52427">MDSITKKFLEEFCNSFELNKNKESIAFEHFCNYCCVNKENGIVDIKLNDLSTGSNACGIDGIAIIVNNKLVTSISEIQHQIDTNRSLDVNFVFIQAKTSSTFNNGQILNFFEFTKSFFENNVQNFDTPEMKNFYEMKNFIYDKAELMITSNPKLSMYYVTTGKWTNSKTLLEVINRNKKELNNLNIFSSKGIKFFPCGADEIQEMYRKTINNLTTTFKFEKYILMFSDEDGTIGYSGIIPFKEYRKIIMDDDGDTLRPVFNDNIRDFLGNNPVNTEIINTLQNLNINSFCMLNNGITIIADKIQITGPKTTLTDYQIVNGCQTTHILYENKDLHGIDELLIPIKIIATKDDETRGKITKATNSQTSIKPEQLEALSDFQKKLEIFYTTFNEGKKLYYERRTGQYRLEAIPKTKIVNISQQIKSVSAMFLNNPHGVSGNYGTIIKDIGDKIFKKMIKK</sequence>
<keyword evidence="3" id="KW-1185">Reference proteome</keyword>
<comment type="caution">
    <text evidence="2">The sequence shown here is derived from an EMBL/GenBank/DDBJ whole genome shotgun (WGS) entry which is preliminary data.</text>
</comment>
<name>F9EK13_9FUSO</name>
<dbReference type="EMBL" id="AFQD01000047">
    <property type="protein sequence ID" value="EGQ80701.1"/>
    <property type="molecule type" value="Genomic_DNA"/>
</dbReference>